<proteinExistence type="predicted"/>
<comment type="caution">
    <text evidence="1">The sequence shown here is derived from an EMBL/GenBank/DDBJ whole genome shotgun (WGS) entry which is preliminary data.</text>
</comment>
<dbReference type="FunCoup" id="A0A482WQR1">
    <property type="interactions" value="455"/>
</dbReference>
<reference evidence="1 2" key="1">
    <citation type="journal article" date="2017" name="Gigascience">
        <title>Genome sequence of the small brown planthopper, Laodelphax striatellus.</title>
        <authorList>
            <person name="Zhu J."/>
            <person name="Jiang F."/>
            <person name="Wang X."/>
            <person name="Yang P."/>
            <person name="Bao Y."/>
            <person name="Zhao W."/>
            <person name="Wang W."/>
            <person name="Lu H."/>
            <person name="Wang Q."/>
            <person name="Cui N."/>
            <person name="Li J."/>
            <person name="Chen X."/>
            <person name="Luo L."/>
            <person name="Yu J."/>
            <person name="Kang L."/>
            <person name="Cui F."/>
        </authorList>
    </citation>
    <scope>NUCLEOTIDE SEQUENCE [LARGE SCALE GENOMIC DNA]</scope>
    <source>
        <strain evidence="1">Lst14</strain>
    </source>
</reference>
<dbReference type="Proteomes" id="UP000291343">
    <property type="component" value="Unassembled WGS sequence"/>
</dbReference>
<organism evidence="1 2">
    <name type="scientific">Laodelphax striatellus</name>
    <name type="common">Small brown planthopper</name>
    <name type="synonym">Delphax striatella</name>
    <dbReference type="NCBI Taxonomy" id="195883"/>
    <lineage>
        <taxon>Eukaryota</taxon>
        <taxon>Metazoa</taxon>
        <taxon>Ecdysozoa</taxon>
        <taxon>Arthropoda</taxon>
        <taxon>Hexapoda</taxon>
        <taxon>Insecta</taxon>
        <taxon>Pterygota</taxon>
        <taxon>Neoptera</taxon>
        <taxon>Paraneoptera</taxon>
        <taxon>Hemiptera</taxon>
        <taxon>Auchenorrhyncha</taxon>
        <taxon>Fulgoroidea</taxon>
        <taxon>Delphacidae</taxon>
        <taxon>Criomorphinae</taxon>
        <taxon>Laodelphax</taxon>
    </lineage>
</organism>
<dbReference type="AlphaFoldDB" id="A0A482WQR1"/>
<evidence type="ECO:0000313" key="2">
    <source>
        <dbReference type="Proteomes" id="UP000291343"/>
    </source>
</evidence>
<dbReference type="STRING" id="195883.A0A482WQR1"/>
<dbReference type="InParanoid" id="A0A482WQR1"/>
<gene>
    <name evidence="1" type="ORF">LSTR_LSTR011719</name>
</gene>
<accession>A0A482WQR1</accession>
<protein>
    <submittedName>
        <fullName evidence="1">Uncharacterized protein</fullName>
    </submittedName>
</protein>
<name>A0A482WQR1_LAOST</name>
<dbReference type="EMBL" id="QKKF02027392">
    <property type="protein sequence ID" value="RZF35864.1"/>
    <property type="molecule type" value="Genomic_DNA"/>
</dbReference>
<evidence type="ECO:0000313" key="1">
    <source>
        <dbReference type="EMBL" id="RZF35864.1"/>
    </source>
</evidence>
<sequence length="328" mass="38573">MFNCTSRRHFREAEIVRKRVAEEDRIQKWSNVQGYYKACDLSNSRMAHWEGSTAVNHTKTPEMCIIEERKQNLETRRQQLKNLLAGEMLEWGEESRVMSGKGRRCSTTMQNLSSVGGNSQNFVTITGEIPQKLLKSKNDKQKIEVDDSKLEYLMGNMVLDEEQLNKLDAVDAEKFKKLLSLIKLLQSLSKFNSDLKTDVSLPRYEQWKQMCLGVQINLKKAINFIQEMRACVGDFQMSVKFLDRLLEQEKSLQECLRVESSEDRFGRLLEQTRREPNKWFHGEMVKWDREGKERIRMIENIYGEFQLLVKDWVEKNQEKISVLIESED</sequence>
<keyword evidence="2" id="KW-1185">Reference proteome</keyword>